<dbReference type="Proteomes" id="UP000830631">
    <property type="component" value="Chromosome"/>
</dbReference>
<organism evidence="1 2">
    <name type="scientific">Microbacterium aurugineum</name>
    <dbReference type="NCBI Taxonomy" id="2851642"/>
    <lineage>
        <taxon>Bacteria</taxon>
        <taxon>Bacillati</taxon>
        <taxon>Actinomycetota</taxon>
        <taxon>Actinomycetes</taxon>
        <taxon>Micrococcales</taxon>
        <taxon>Microbacteriaceae</taxon>
        <taxon>Microbacterium</taxon>
    </lineage>
</organism>
<proteinExistence type="predicted"/>
<reference evidence="1 2" key="1">
    <citation type="submission" date="2021-06" db="EMBL/GenBank/DDBJ databases">
        <title>Genome-based taxonomic framework of Microbacterium strains isolated from marine environment, the description of four new species and reclassification of four preexisting species.</title>
        <authorList>
            <person name="Lee S.D."/>
            <person name="Kim S.-M."/>
            <person name="Byeon Y.-S."/>
            <person name="Yang H.L."/>
            <person name="Kim I.S."/>
        </authorList>
    </citation>
    <scope>NUCLEOTIDE SEQUENCE [LARGE SCALE GENOMIC DNA]</scope>
    <source>
        <strain evidence="1 2">KSW4-10</strain>
    </source>
</reference>
<protein>
    <recommendedName>
        <fullName evidence="3">Ribbon-helix-helix protein CopG domain-containing protein</fullName>
    </recommendedName>
</protein>
<dbReference type="CDD" id="cd21631">
    <property type="entry name" value="RHH_CopG_NikR-like"/>
    <property type="match status" value="1"/>
</dbReference>
<sequence length="118" mass="12794">MSGKNIDYDALSDRYADPDATFTAVGPALTGEAAAAAGREFAIAEYGSVEAMEGEIRRGRPRIGAEPQRAATARTVRATLSDRDWEAFEQLRAQRGARQAELVREAVHQYLVGQRLAG</sequence>
<dbReference type="Gene3D" id="1.10.1220.10">
    <property type="entry name" value="Met repressor-like"/>
    <property type="match status" value="1"/>
</dbReference>
<keyword evidence="2" id="KW-1185">Reference proteome</keyword>
<evidence type="ECO:0008006" key="3">
    <source>
        <dbReference type="Google" id="ProtNLM"/>
    </source>
</evidence>
<evidence type="ECO:0000313" key="2">
    <source>
        <dbReference type="Proteomes" id="UP000830631"/>
    </source>
</evidence>
<dbReference type="InterPro" id="IPR013321">
    <property type="entry name" value="Arc_rbn_hlx_hlx"/>
</dbReference>
<name>A0ABY4J713_9MICO</name>
<gene>
    <name evidence="1" type="ORF">KV397_17220</name>
</gene>
<dbReference type="RefSeq" id="WP_232763106.1">
    <property type="nucleotide sequence ID" value="NZ_CP078078.1"/>
</dbReference>
<accession>A0ABY4J713</accession>
<evidence type="ECO:0000313" key="1">
    <source>
        <dbReference type="EMBL" id="UPL19388.1"/>
    </source>
</evidence>
<dbReference type="EMBL" id="CP078078">
    <property type="protein sequence ID" value="UPL19388.1"/>
    <property type="molecule type" value="Genomic_DNA"/>
</dbReference>